<dbReference type="Proteomes" id="UP000325122">
    <property type="component" value="Unassembled WGS sequence"/>
</dbReference>
<feature type="chain" id="PRO_5024376010" evidence="1">
    <location>
        <begin position="26"/>
        <end position="202"/>
    </location>
</feature>
<dbReference type="RefSeq" id="WP_150021891.1">
    <property type="nucleotide sequence ID" value="NZ_VWOJ01000001.1"/>
</dbReference>
<sequence>MTIQRILALTGAAACLAVHAPAAHAQTGFDPYLGQVAFVGQAQCPQGWYEANGQILQINQNVALFSLLSTQYGGNGQTTFALPDLRGRALVGTGSTPVGPYVTGQSGGQETAVMNISQMPAHTHNLMAADRPGTTNSPAGADLAEQSGTGVNSYAGGAPTSPMPMATGIIGVTGDAQPFNIVQPSLGMRYCIAYTGIYPPRP</sequence>
<dbReference type="Gene3D" id="3.90.1340.10">
    <property type="entry name" value="Phage tail collar domain"/>
    <property type="match status" value="1"/>
</dbReference>
<keyword evidence="4" id="KW-1185">Reference proteome</keyword>
<feature type="signal peptide" evidence="1">
    <location>
        <begin position="1"/>
        <end position="25"/>
    </location>
</feature>
<dbReference type="AlphaFoldDB" id="A0A5M6ZKK4"/>
<comment type="caution">
    <text evidence="3">The sequence shown here is derived from an EMBL/GenBank/DDBJ whole genome shotgun (WGS) entry which is preliminary data.</text>
</comment>
<accession>A0A5M6ZKK4</accession>
<reference evidence="3 4" key="1">
    <citation type="submission" date="2019-09" db="EMBL/GenBank/DDBJ databases">
        <authorList>
            <person name="Kevbrin V."/>
            <person name="Grouzdev D.S."/>
        </authorList>
    </citation>
    <scope>NUCLEOTIDE SEQUENCE [LARGE SCALE GENOMIC DNA]</scope>
    <source>
        <strain evidence="3 4">G-192</strain>
    </source>
</reference>
<name>A0A5M6ZKK4_9PROT</name>
<evidence type="ECO:0000256" key="1">
    <source>
        <dbReference type="SAM" id="SignalP"/>
    </source>
</evidence>
<evidence type="ECO:0000313" key="3">
    <source>
        <dbReference type="EMBL" id="KAA5804860.1"/>
    </source>
</evidence>
<dbReference type="InterPro" id="IPR037053">
    <property type="entry name" value="Phage_tail_collar_dom_sf"/>
</dbReference>
<gene>
    <name evidence="3" type="ORF">F1654_02350</name>
</gene>
<dbReference type="SUPFAM" id="SSF88874">
    <property type="entry name" value="Receptor-binding domain of short tail fibre protein gp12"/>
    <property type="match status" value="1"/>
</dbReference>
<evidence type="ECO:0000259" key="2">
    <source>
        <dbReference type="Pfam" id="PF07484"/>
    </source>
</evidence>
<proteinExistence type="predicted"/>
<dbReference type="EMBL" id="VWOJ01000001">
    <property type="protein sequence ID" value="KAA5804860.1"/>
    <property type="molecule type" value="Genomic_DNA"/>
</dbReference>
<keyword evidence="1" id="KW-0732">Signal</keyword>
<evidence type="ECO:0000313" key="4">
    <source>
        <dbReference type="Proteomes" id="UP000325122"/>
    </source>
</evidence>
<protein>
    <submittedName>
        <fullName evidence="3">Phage tail protein</fullName>
    </submittedName>
</protein>
<dbReference type="Pfam" id="PF07484">
    <property type="entry name" value="Collar"/>
    <property type="match status" value="1"/>
</dbReference>
<organism evidence="3 4">
    <name type="scientific">Alkalicaulis satelles</name>
    <dbReference type="NCBI Taxonomy" id="2609175"/>
    <lineage>
        <taxon>Bacteria</taxon>
        <taxon>Pseudomonadati</taxon>
        <taxon>Pseudomonadota</taxon>
        <taxon>Alphaproteobacteria</taxon>
        <taxon>Maricaulales</taxon>
        <taxon>Maricaulaceae</taxon>
        <taxon>Alkalicaulis</taxon>
    </lineage>
</organism>
<dbReference type="InterPro" id="IPR011083">
    <property type="entry name" value="Phage_tail_collar_dom"/>
</dbReference>
<feature type="domain" description="Phage tail collar" evidence="2">
    <location>
        <begin position="34"/>
        <end position="89"/>
    </location>
</feature>